<evidence type="ECO:0000313" key="2">
    <source>
        <dbReference type="Proteomes" id="UP000197468"/>
    </source>
</evidence>
<evidence type="ECO:0000313" key="1">
    <source>
        <dbReference type="EMBL" id="OWQ88872.1"/>
    </source>
</evidence>
<comment type="caution">
    <text evidence="1">The sequence shown here is derived from an EMBL/GenBank/DDBJ whole genome shotgun (WGS) entry which is preliminary data.</text>
</comment>
<dbReference type="OrthoDB" id="9152424at2"/>
<name>A0A246J8L0_9BURK</name>
<proteinExistence type="predicted"/>
<dbReference type="EMBL" id="NIOF01000006">
    <property type="protein sequence ID" value="OWQ88872.1"/>
    <property type="molecule type" value="Genomic_DNA"/>
</dbReference>
<dbReference type="Proteomes" id="UP000197468">
    <property type="component" value="Unassembled WGS sequence"/>
</dbReference>
<accession>A0A246J8L0</accession>
<reference evidence="1 2" key="1">
    <citation type="journal article" date="2008" name="Int. J. Syst. Evol. Microbiol.">
        <title>Description of Roseateles aquatilis sp. nov. and Roseateles terrae sp. nov., in the class Betaproteobacteria, and emended description of the genus Roseateles.</title>
        <authorList>
            <person name="Gomila M."/>
            <person name="Bowien B."/>
            <person name="Falsen E."/>
            <person name="Moore E.R."/>
            <person name="Lalucat J."/>
        </authorList>
    </citation>
    <scope>NUCLEOTIDE SEQUENCE [LARGE SCALE GENOMIC DNA]</scope>
    <source>
        <strain evidence="1 2">CCUG 48205</strain>
    </source>
</reference>
<dbReference type="RefSeq" id="WP_088385758.1">
    <property type="nucleotide sequence ID" value="NZ_NIOF01000006.1"/>
</dbReference>
<organism evidence="1 2">
    <name type="scientific">Roseateles aquatilis</name>
    <dbReference type="NCBI Taxonomy" id="431061"/>
    <lineage>
        <taxon>Bacteria</taxon>
        <taxon>Pseudomonadati</taxon>
        <taxon>Pseudomonadota</taxon>
        <taxon>Betaproteobacteria</taxon>
        <taxon>Burkholderiales</taxon>
        <taxon>Sphaerotilaceae</taxon>
        <taxon>Roseateles</taxon>
    </lineage>
</organism>
<keyword evidence="2" id="KW-1185">Reference proteome</keyword>
<dbReference type="AlphaFoldDB" id="A0A246J8L0"/>
<protein>
    <submittedName>
        <fullName evidence="1">Uncharacterized protein</fullName>
    </submittedName>
</protein>
<gene>
    <name evidence="1" type="ORF">CDN99_15475</name>
</gene>
<sequence>MREVKVDADSRSTAQRLQDALATLVRTPSTGVAVQPLTATTLCQIAGISRNALYRYHPEALKALHEAQRNARDPSGAPARQAKLLRRENRELREQLDKLAALVDHYFAAWQDAHLMLERRERELAELRRAAGPHVVSMRR</sequence>